<reference evidence="2" key="1">
    <citation type="submission" date="2023-03" db="EMBL/GenBank/DDBJ databases">
        <authorList>
            <person name="Steffen K."/>
            <person name="Cardenas P."/>
        </authorList>
    </citation>
    <scope>NUCLEOTIDE SEQUENCE</scope>
</reference>
<dbReference type="InterPro" id="IPR028241">
    <property type="entry name" value="RAVE2/Rogdi"/>
</dbReference>
<gene>
    <name evidence="2" type="ORF">GBAR_LOCUS4543</name>
</gene>
<dbReference type="GO" id="GO:0043291">
    <property type="term" value="C:RAVE complex"/>
    <property type="evidence" value="ECO:0007669"/>
    <property type="project" value="TreeGrafter"/>
</dbReference>
<comment type="caution">
    <text evidence="2">The sequence shown here is derived from an EMBL/GenBank/DDBJ whole genome shotgun (WGS) entry which is preliminary data.</text>
</comment>
<organism evidence="2 3">
    <name type="scientific">Geodia barretti</name>
    <name type="common">Barrett's horny sponge</name>
    <dbReference type="NCBI Taxonomy" id="519541"/>
    <lineage>
        <taxon>Eukaryota</taxon>
        <taxon>Metazoa</taxon>
        <taxon>Porifera</taxon>
        <taxon>Demospongiae</taxon>
        <taxon>Heteroscleromorpha</taxon>
        <taxon>Tetractinellida</taxon>
        <taxon>Astrophorina</taxon>
        <taxon>Geodiidae</taxon>
        <taxon>Geodia</taxon>
    </lineage>
</organism>
<dbReference type="PANTHER" id="PTHR13618:SF1">
    <property type="entry name" value="PROTEIN ROGDI HOMOLOG"/>
    <property type="match status" value="1"/>
</dbReference>
<name>A0AA35W2U5_GEOBA</name>
<dbReference type="Proteomes" id="UP001174909">
    <property type="component" value="Unassembled WGS sequence"/>
</dbReference>
<dbReference type="AlphaFoldDB" id="A0AA35W2U5"/>
<protein>
    <submittedName>
        <fullName evidence="2">Protein rogdi</fullName>
    </submittedName>
</protein>
<dbReference type="PANTHER" id="PTHR13618">
    <property type="entry name" value="LEUCINE ZIPPER CONTAINING TRANSCRIPTION FACTOR LZF1"/>
    <property type="match status" value="1"/>
</dbReference>
<keyword evidence="3" id="KW-1185">Reference proteome</keyword>
<sequence length="258" mass="28651">MHTGLPQEVFNGLATRGRCRSQAHPSELSTAGRWCLLPGSSQWGQDTKSRVQVAYPDSGRGSKALKTFIKEHAAVKLRQIQDSANFFQLARDKFGVIRQSGESLRTPDEIHQSFSGLCSSLRAAEEMLIVPQLPNVQDLYTAENRSHMKPELPEDLALHFHISSVYLVLTVLIVAPSAKRPSSGQSQRSSGVCDSDTQWIGATFEYGSNVYEVVNQLQVKSKVPWLADVLKLLQEAQELSQDLIDKVTLFRSTGLTRK</sequence>
<accession>A0AA35W2U5</accession>
<evidence type="ECO:0000313" key="3">
    <source>
        <dbReference type="Proteomes" id="UP001174909"/>
    </source>
</evidence>
<evidence type="ECO:0000256" key="1">
    <source>
        <dbReference type="ARBA" id="ARBA00005535"/>
    </source>
</evidence>
<proteinExistence type="inferred from homology"/>
<evidence type="ECO:0000313" key="2">
    <source>
        <dbReference type="EMBL" id="CAI8006053.1"/>
    </source>
</evidence>
<dbReference type="Pfam" id="PF10259">
    <property type="entry name" value="Rogdi_lz"/>
    <property type="match status" value="1"/>
</dbReference>
<dbReference type="EMBL" id="CASHTH010000659">
    <property type="protein sequence ID" value="CAI8006053.1"/>
    <property type="molecule type" value="Genomic_DNA"/>
</dbReference>
<comment type="similarity">
    <text evidence="1">Belongs to the rogdi family.</text>
</comment>